<dbReference type="SUPFAM" id="SSF53850">
    <property type="entry name" value="Periplasmic binding protein-like II"/>
    <property type="match status" value="1"/>
</dbReference>
<dbReference type="Gene3D" id="1.10.10.10">
    <property type="entry name" value="Winged helix-like DNA-binding domain superfamily/Winged helix DNA-binding domain"/>
    <property type="match status" value="1"/>
</dbReference>
<dbReference type="InterPro" id="IPR036388">
    <property type="entry name" value="WH-like_DNA-bd_sf"/>
</dbReference>
<dbReference type="RefSeq" id="WP_261497421.1">
    <property type="nucleotide sequence ID" value="NZ_JAOCQF010000004.1"/>
</dbReference>
<proteinExistence type="inferred from homology"/>
<dbReference type="Gene3D" id="3.40.190.10">
    <property type="entry name" value="Periplasmic binding protein-like II"/>
    <property type="match status" value="1"/>
</dbReference>
<evidence type="ECO:0000259" key="5">
    <source>
        <dbReference type="PROSITE" id="PS50931"/>
    </source>
</evidence>
<dbReference type="PROSITE" id="PS50931">
    <property type="entry name" value="HTH_LYSR"/>
    <property type="match status" value="1"/>
</dbReference>
<dbReference type="InterPro" id="IPR000847">
    <property type="entry name" value="LysR_HTH_N"/>
</dbReference>
<feature type="domain" description="HTH lysR-type" evidence="5">
    <location>
        <begin position="1"/>
        <end position="58"/>
    </location>
</feature>
<evidence type="ECO:0000313" key="7">
    <source>
        <dbReference type="Proteomes" id="UP001205601"/>
    </source>
</evidence>
<keyword evidence="2" id="KW-0805">Transcription regulation</keyword>
<reference evidence="7" key="1">
    <citation type="submission" date="2023-07" db="EMBL/GenBank/DDBJ databases">
        <title>Defluviimonas sediminis sp. nov., isolated from mangrove sediment.</title>
        <authorList>
            <person name="Liu L."/>
            <person name="Li J."/>
            <person name="Huang Y."/>
            <person name="Pan J."/>
            <person name="Li M."/>
        </authorList>
    </citation>
    <scope>NUCLEOTIDE SEQUENCE [LARGE SCALE GENOMIC DNA]</scope>
    <source>
        <strain evidence="7">FT324</strain>
    </source>
</reference>
<dbReference type="Pfam" id="PF03466">
    <property type="entry name" value="LysR_substrate"/>
    <property type="match status" value="1"/>
</dbReference>
<sequence>MQIELIDTFLDLCETRSFNRTAERLGVTQSTVSGRIRTLESALGQRLFIRSRAGTSLTLQGMRFEPHARSLRLGWAEARHAISQSGGRASTVRIGIQHDLVGSHFSDLIRAFRIALPDTSFFFEADYSAQMCADLTTGAEDLAILFSPRFHPDLYFEPIGEITYEMVSTEVDRLEHVRRETYILPHFSDAIPHAHAALHPALATATLSIGQNAAMVSLMRTMGGSAYVLRESAGALVADGTCRRVIDAQPIPQAVFLGVNQRQRHRPVQRRLFQILREHFRAPDPAAAAKRG</sequence>
<evidence type="ECO:0000256" key="3">
    <source>
        <dbReference type="ARBA" id="ARBA00023125"/>
    </source>
</evidence>
<accession>A0ABT2NTT3</accession>
<dbReference type="Pfam" id="PF00126">
    <property type="entry name" value="HTH_1"/>
    <property type="match status" value="1"/>
</dbReference>
<keyword evidence="3" id="KW-0238">DNA-binding</keyword>
<name>A0ABT2NTT3_9RHOB</name>
<protein>
    <submittedName>
        <fullName evidence="6">LysR family transcriptional regulator</fullName>
    </submittedName>
</protein>
<comment type="caution">
    <text evidence="6">The sequence shown here is derived from an EMBL/GenBank/DDBJ whole genome shotgun (WGS) entry which is preliminary data.</text>
</comment>
<dbReference type="PRINTS" id="PR00039">
    <property type="entry name" value="HTHLYSR"/>
</dbReference>
<keyword evidence="4" id="KW-0804">Transcription</keyword>
<keyword evidence="7" id="KW-1185">Reference proteome</keyword>
<dbReference type="EMBL" id="JAOCQF010000004">
    <property type="protein sequence ID" value="MCT8331513.1"/>
    <property type="molecule type" value="Genomic_DNA"/>
</dbReference>
<evidence type="ECO:0000256" key="2">
    <source>
        <dbReference type="ARBA" id="ARBA00023015"/>
    </source>
</evidence>
<comment type="similarity">
    <text evidence="1">Belongs to the LysR transcriptional regulatory family.</text>
</comment>
<dbReference type="Proteomes" id="UP001205601">
    <property type="component" value="Unassembled WGS sequence"/>
</dbReference>
<dbReference type="PANTHER" id="PTHR30126">
    <property type="entry name" value="HTH-TYPE TRANSCRIPTIONAL REGULATOR"/>
    <property type="match status" value="1"/>
</dbReference>
<dbReference type="InterPro" id="IPR036390">
    <property type="entry name" value="WH_DNA-bd_sf"/>
</dbReference>
<dbReference type="InterPro" id="IPR005119">
    <property type="entry name" value="LysR_subst-bd"/>
</dbReference>
<evidence type="ECO:0000256" key="4">
    <source>
        <dbReference type="ARBA" id="ARBA00023163"/>
    </source>
</evidence>
<dbReference type="SUPFAM" id="SSF46785">
    <property type="entry name" value="Winged helix' DNA-binding domain"/>
    <property type="match status" value="1"/>
</dbReference>
<organism evidence="6 7">
    <name type="scientific">Albidovulum sediminis</name>
    <dbReference type="NCBI Taxonomy" id="3066345"/>
    <lineage>
        <taxon>Bacteria</taxon>
        <taxon>Pseudomonadati</taxon>
        <taxon>Pseudomonadota</taxon>
        <taxon>Alphaproteobacteria</taxon>
        <taxon>Rhodobacterales</taxon>
        <taxon>Paracoccaceae</taxon>
        <taxon>Albidovulum</taxon>
    </lineage>
</organism>
<gene>
    <name evidence="6" type="ORF">N5I32_18510</name>
</gene>
<evidence type="ECO:0000256" key="1">
    <source>
        <dbReference type="ARBA" id="ARBA00009437"/>
    </source>
</evidence>
<dbReference type="PANTHER" id="PTHR30126:SF21">
    <property type="entry name" value="TRANSCRIPTIONAL REGULATOR-RELATED"/>
    <property type="match status" value="1"/>
</dbReference>
<evidence type="ECO:0000313" key="6">
    <source>
        <dbReference type="EMBL" id="MCT8331513.1"/>
    </source>
</evidence>
<dbReference type="CDD" id="cd05466">
    <property type="entry name" value="PBP2_LTTR_substrate"/>
    <property type="match status" value="1"/>
</dbReference>